<dbReference type="AlphaFoldDB" id="A0A2H0VZV5"/>
<evidence type="ECO:0000259" key="3">
    <source>
        <dbReference type="PROSITE" id="PS50110"/>
    </source>
</evidence>
<evidence type="ECO:0000313" key="5">
    <source>
        <dbReference type="Proteomes" id="UP000230935"/>
    </source>
</evidence>
<dbReference type="GO" id="GO:0000160">
    <property type="term" value="P:phosphorelay signal transduction system"/>
    <property type="evidence" value="ECO:0007669"/>
    <property type="project" value="InterPro"/>
</dbReference>
<dbReference type="PANTHER" id="PTHR44591:SF18">
    <property type="entry name" value="REGULATORY PROTEIN"/>
    <property type="match status" value="1"/>
</dbReference>
<evidence type="ECO:0000256" key="1">
    <source>
        <dbReference type="ARBA" id="ARBA00022553"/>
    </source>
</evidence>
<dbReference type="SUPFAM" id="SSF52172">
    <property type="entry name" value="CheY-like"/>
    <property type="match status" value="1"/>
</dbReference>
<protein>
    <submittedName>
        <fullName evidence="4">Two-component system response regulator</fullName>
    </submittedName>
</protein>
<feature type="modified residue" description="4-aspartylphosphate" evidence="2">
    <location>
        <position position="55"/>
    </location>
</feature>
<feature type="domain" description="Response regulatory" evidence="3">
    <location>
        <begin position="6"/>
        <end position="123"/>
    </location>
</feature>
<dbReference type="Pfam" id="PF00072">
    <property type="entry name" value="Response_reg"/>
    <property type="match status" value="1"/>
</dbReference>
<sequence>MDTKPKILIAEDDPDLMDIAKIQLEQDGFEVLSAGDGGDALTIAREQSPDFIILDILMPNIDGLTALQELKKDPRTKEIPTIILSNLGDQASKEQAKNITDVEYFVKSKVSIDEIIEVIRRKLKIPI</sequence>
<dbReference type="Gene3D" id="3.40.50.2300">
    <property type="match status" value="1"/>
</dbReference>
<reference evidence="5" key="1">
    <citation type="submission" date="2017-09" db="EMBL/GenBank/DDBJ databases">
        <title>Depth-based differentiation of microbial function through sediment-hosted aquifers and enrichment of novel symbionts in the deep terrestrial subsurface.</title>
        <authorList>
            <person name="Probst A.J."/>
            <person name="Ladd B."/>
            <person name="Jarett J.K."/>
            <person name="Geller-Mcgrath D.E."/>
            <person name="Sieber C.M.K."/>
            <person name="Emerson J.B."/>
            <person name="Anantharaman K."/>
            <person name="Thomas B.C."/>
            <person name="Malmstrom R."/>
            <person name="Stieglmeier M."/>
            <person name="Klingl A."/>
            <person name="Woyke T."/>
            <person name="Ryan C.M."/>
            <person name="Banfield J.F."/>
        </authorList>
    </citation>
    <scope>NUCLEOTIDE SEQUENCE [LARGE SCALE GENOMIC DNA]</scope>
</reference>
<proteinExistence type="predicted"/>
<evidence type="ECO:0000256" key="2">
    <source>
        <dbReference type="PROSITE-ProRule" id="PRU00169"/>
    </source>
</evidence>
<dbReference type="Proteomes" id="UP000230935">
    <property type="component" value="Unassembled WGS sequence"/>
</dbReference>
<dbReference type="InterPro" id="IPR001789">
    <property type="entry name" value="Sig_transdc_resp-reg_receiver"/>
</dbReference>
<dbReference type="SMART" id="SM00448">
    <property type="entry name" value="REC"/>
    <property type="match status" value="1"/>
</dbReference>
<comment type="caution">
    <text evidence="4">The sequence shown here is derived from an EMBL/GenBank/DDBJ whole genome shotgun (WGS) entry which is preliminary data.</text>
</comment>
<dbReference type="InterPro" id="IPR050595">
    <property type="entry name" value="Bact_response_regulator"/>
</dbReference>
<dbReference type="PANTHER" id="PTHR44591">
    <property type="entry name" value="STRESS RESPONSE REGULATOR PROTEIN 1"/>
    <property type="match status" value="1"/>
</dbReference>
<evidence type="ECO:0000313" key="4">
    <source>
        <dbReference type="EMBL" id="PIS04632.1"/>
    </source>
</evidence>
<gene>
    <name evidence="4" type="ORF">COT81_05555</name>
</gene>
<dbReference type="InterPro" id="IPR011006">
    <property type="entry name" value="CheY-like_superfamily"/>
</dbReference>
<name>A0A2H0VZV5_9BACT</name>
<dbReference type="EMBL" id="PEZZ01000046">
    <property type="protein sequence ID" value="PIS04632.1"/>
    <property type="molecule type" value="Genomic_DNA"/>
</dbReference>
<keyword evidence="1 2" id="KW-0597">Phosphoprotein</keyword>
<accession>A0A2H0VZV5</accession>
<organism evidence="4 5">
    <name type="scientific">Candidatus Buchananbacteria bacterium CG10_big_fil_rev_8_21_14_0_10_42_9</name>
    <dbReference type="NCBI Taxonomy" id="1974526"/>
    <lineage>
        <taxon>Bacteria</taxon>
        <taxon>Candidatus Buchananiibacteriota</taxon>
    </lineage>
</organism>
<dbReference type="PROSITE" id="PS50110">
    <property type="entry name" value="RESPONSE_REGULATORY"/>
    <property type="match status" value="1"/>
</dbReference>